<protein>
    <submittedName>
        <fullName evidence="2">Pyridoxamine 5'-phosphate oxidase-related, FMN-binding</fullName>
    </submittedName>
</protein>
<dbReference type="EMBL" id="AASE01000017">
    <property type="protein sequence ID" value="EAT58523.1"/>
    <property type="molecule type" value="Genomic_DNA"/>
</dbReference>
<reference evidence="2 3" key="2">
    <citation type="submission" date="2006-07" db="EMBL/GenBank/DDBJ databases">
        <title>Sequencing of the draft genome and assembly of Chlorobium ferroxidans DSM 13031.</title>
        <authorList>
            <consortium name="US DOE Joint Genome Institute (JGI-PGF)"/>
            <person name="Copeland A."/>
            <person name="Lucas S."/>
            <person name="Lapidus A."/>
            <person name="Barry K."/>
            <person name="Glavina del Rio T."/>
            <person name="Dalin E."/>
            <person name="Tice H."/>
            <person name="Bruce D."/>
            <person name="Pitluck S."/>
            <person name="Richardson P."/>
        </authorList>
    </citation>
    <scope>NUCLEOTIDE SEQUENCE [LARGE SCALE GENOMIC DNA]</scope>
    <source>
        <strain evidence="2 3">DSM 13031</strain>
    </source>
</reference>
<gene>
    <name evidence="2" type="ORF">CferDRAFT_0551</name>
</gene>
<dbReference type="InterPro" id="IPR012349">
    <property type="entry name" value="Split_barrel_FMN-bd"/>
</dbReference>
<accession>Q0YQI8</accession>
<dbReference type="AlphaFoldDB" id="Q0YQI8"/>
<sequence length="170" mass="19119">MSEQVPEIFTKKVERLLAQGELEARILNFLASRRLCVLSTSRDNEPRSTPILFRSKGFTLYMAGEPGLKLGNIMQNPDVSVGIFDPKAEFSDEIEDITGLQISGHARLISREDAGFSEAFKLFGRPQAWAEHWFGKMIEVIPDRIEMLSMGLKLEGYAARQIWSAAGEKK</sequence>
<keyword evidence="3" id="KW-1185">Reference proteome</keyword>
<dbReference type="InterPro" id="IPR011576">
    <property type="entry name" value="Pyridox_Oxase_N"/>
</dbReference>
<name>Q0YQI8_9CHLB</name>
<evidence type="ECO:0000259" key="1">
    <source>
        <dbReference type="Pfam" id="PF01243"/>
    </source>
</evidence>
<dbReference type="Gene3D" id="2.30.110.10">
    <property type="entry name" value="Electron Transport, Fmn-binding Protein, Chain A"/>
    <property type="match status" value="1"/>
</dbReference>
<dbReference type="Pfam" id="PF01243">
    <property type="entry name" value="PNPOx_N"/>
    <property type="match status" value="1"/>
</dbReference>
<comment type="caution">
    <text evidence="2">The sequence shown here is derived from an EMBL/GenBank/DDBJ whole genome shotgun (WGS) entry which is preliminary data.</text>
</comment>
<dbReference type="RefSeq" id="WP_006366796.1">
    <property type="nucleotide sequence ID" value="NZ_AASE01000017.1"/>
</dbReference>
<dbReference type="Proteomes" id="UP000004162">
    <property type="component" value="Unassembled WGS sequence"/>
</dbReference>
<dbReference type="SUPFAM" id="SSF50475">
    <property type="entry name" value="FMN-binding split barrel"/>
    <property type="match status" value="1"/>
</dbReference>
<evidence type="ECO:0000313" key="2">
    <source>
        <dbReference type="EMBL" id="EAT58523.1"/>
    </source>
</evidence>
<proteinExistence type="predicted"/>
<feature type="domain" description="Pyridoxamine 5'-phosphate oxidase N-terminal" evidence="1">
    <location>
        <begin position="23"/>
        <end position="119"/>
    </location>
</feature>
<dbReference type="OrthoDB" id="3255142at2"/>
<evidence type="ECO:0000313" key="3">
    <source>
        <dbReference type="Proteomes" id="UP000004162"/>
    </source>
</evidence>
<reference evidence="2 3" key="1">
    <citation type="submission" date="2006-07" db="EMBL/GenBank/DDBJ databases">
        <title>Annotation of the draft genome assembly of Chlorobium ferroxidans DSM 13031.</title>
        <authorList>
            <consortium name="US DOE Joint Genome Institute (JGI-ORNL)"/>
            <person name="Larimer F."/>
            <person name="Land M."/>
            <person name="Hauser L."/>
        </authorList>
    </citation>
    <scope>NUCLEOTIDE SEQUENCE [LARGE SCALE GENOMIC DNA]</scope>
    <source>
        <strain evidence="2 3">DSM 13031</strain>
    </source>
</reference>
<organism evidence="2 3">
    <name type="scientific">Chlorobium ferrooxidans DSM 13031</name>
    <dbReference type="NCBI Taxonomy" id="377431"/>
    <lineage>
        <taxon>Bacteria</taxon>
        <taxon>Pseudomonadati</taxon>
        <taxon>Chlorobiota</taxon>
        <taxon>Chlorobiia</taxon>
        <taxon>Chlorobiales</taxon>
        <taxon>Chlorobiaceae</taxon>
        <taxon>Chlorobium/Pelodictyon group</taxon>
        <taxon>Chlorobium</taxon>
    </lineage>
</organism>